<dbReference type="PANTHER" id="PTHR13604">
    <property type="entry name" value="DC12-RELATED"/>
    <property type="match status" value="1"/>
</dbReference>
<dbReference type="InterPro" id="IPR003738">
    <property type="entry name" value="SRAP"/>
</dbReference>
<proteinExistence type="inferred from homology"/>
<dbReference type="Gene3D" id="3.90.1680.10">
    <property type="entry name" value="SOS response associated peptidase-like"/>
    <property type="match status" value="1"/>
</dbReference>
<evidence type="ECO:0000256" key="9">
    <source>
        <dbReference type="ARBA" id="ARBA00030390"/>
    </source>
</evidence>
<organism evidence="12 15">
    <name type="scientific">Rotaria magnacalcarata</name>
    <dbReference type="NCBI Taxonomy" id="392030"/>
    <lineage>
        <taxon>Eukaryota</taxon>
        <taxon>Metazoa</taxon>
        <taxon>Spiralia</taxon>
        <taxon>Gnathifera</taxon>
        <taxon>Rotifera</taxon>
        <taxon>Eurotatoria</taxon>
        <taxon>Bdelloidea</taxon>
        <taxon>Philodinida</taxon>
        <taxon>Philodinidae</taxon>
        <taxon>Rotaria</taxon>
    </lineage>
</organism>
<evidence type="ECO:0000256" key="3">
    <source>
        <dbReference type="ARBA" id="ARBA00022670"/>
    </source>
</evidence>
<dbReference type="InterPro" id="IPR036590">
    <property type="entry name" value="SRAP-like"/>
</dbReference>
<keyword evidence="3" id="KW-0645">Protease</keyword>
<dbReference type="GO" id="GO:0003697">
    <property type="term" value="F:single-stranded DNA binding"/>
    <property type="evidence" value="ECO:0007669"/>
    <property type="project" value="InterPro"/>
</dbReference>
<dbReference type="Proteomes" id="UP000663842">
    <property type="component" value="Unassembled WGS sequence"/>
</dbReference>
<keyword evidence="4" id="KW-0227">DNA damage</keyword>
<name>A0A816LQ98_9BILA</name>
<dbReference type="Proteomes" id="UP000663887">
    <property type="component" value="Unassembled WGS sequence"/>
</dbReference>
<dbReference type="GO" id="GO:0106300">
    <property type="term" value="P:protein-DNA covalent cross-linking repair"/>
    <property type="evidence" value="ECO:0007669"/>
    <property type="project" value="InterPro"/>
</dbReference>
<keyword evidence="7" id="KW-0238">DNA-binding</keyword>
<accession>A0A816LQ98</accession>
<evidence type="ECO:0000256" key="1">
    <source>
        <dbReference type="ARBA" id="ARBA00008136"/>
    </source>
</evidence>
<dbReference type="EMBL" id="CAJNRG010002144">
    <property type="protein sequence ID" value="CAF2043878.1"/>
    <property type="molecule type" value="Genomic_DNA"/>
</dbReference>
<evidence type="ECO:0000256" key="10">
    <source>
        <dbReference type="ARBA" id="ARBA00030898"/>
    </source>
</evidence>
<comment type="similarity">
    <text evidence="1">Belongs to the SOS response-associated peptidase family.</text>
</comment>
<evidence type="ECO:0000256" key="8">
    <source>
        <dbReference type="ARBA" id="ARBA00023239"/>
    </source>
</evidence>
<dbReference type="GO" id="GO:0016829">
    <property type="term" value="F:lyase activity"/>
    <property type="evidence" value="ECO:0007669"/>
    <property type="project" value="UniProtKB-KW"/>
</dbReference>
<keyword evidence="6" id="KW-0190">Covalent protein-DNA linkage</keyword>
<evidence type="ECO:0000256" key="11">
    <source>
        <dbReference type="ARBA" id="ARBA00031130"/>
    </source>
</evidence>
<dbReference type="EMBL" id="CAJNRE010001391">
    <property type="protein sequence ID" value="CAF1941301.1"/>
    <property type="molecule type" value="Genomic_DNA"/>
</dbReference>
<evidence type="ECO:0000313" key="12">
    <source>
        <dbReference type="EMBL" id="CAF1941301.1"/>
    </source>
</evidence>
<evidence type="ECO:0000256" key="5">
    <source>
        <dbReference type="ARBA" id="ARBA00022801"/>
    </source>
</evidence>
<sequence length="373" mass="43267">MCDRLCIIFSLKELQALIQLKETGTMIGPNYVELGTKLKPIQTYNASRKSPCPILLSEKHIYDGMPSKSTVLTIMQWGLSPSWEVDDKVKLKYRITHAKKEKLSKIKTFQTLLEKGHRCVLVCEGFYQFISTGNKLNKQAYFIHLQNMFNTRIEREIIRPCYIAALFDTLKQPDGRELYSFTIITVDTPTNFSNRISPRMPAIFKSIDQARDWLDFVRIDANEAVKLLVIDEEYLVIDLVSDHIFKKSNMGHECIEIISEPIVEETSTTNIDIEDDVDMKVIEKHIEDIEKQHENQITHFVNENERNQSKKVIDKKTSNMTGVKHDEHTLRATLEAISNRTNVSYCLLQSHHSNFLLILLVCVRYIAMYRSDF</sequence>
<evidence type="ECO:0000256" key="2">
    <source>
        <dbReference type="ARBA" id="ARBA00015888"/>
    </source>
</evidence>
<dbReference type="AlphaFoldDB" id="A0A816LQ98"/>
<reference evidence="12" key="1">
    <citation type="submission" date="2021-02" db="EMBL/GenBank/DDBJ databases">
        <authorList>
            <person name="Nowell W R."/>
        </authorList>
    </citation>
    <scope>NUCLEOTIDE SEQUENCE</scope>
</reference>
<evidence type="ECO:0000256" key="6">
    <source>
        <dbReference type="ARBA" id="ARBA00023124"/>
    </source>
</evidence>
<protein>
    <recommendedName>
        <fullName evidence="2">Abasic site processing protein HMCES</fullName>
    </recommendedName>
    <alternativeName>
        <fullName evidence="9">Embryonic stem cell-specific 5-hydroxymethylcytosine-binding protein</fullName>
    </alternativeName>
    <alternativeName>
        <fullName evidence="10">Peptidase HMCES</fullName>
    </alternativeName>
    <alternativeName>
        <fullName evidence="11">SRAP domain-containing protein 1</fullName>
    </alternativeName>
</protein>
<dbReference type="EMBL" id="CAJOBF010000449">
    <property type="protein sequence ID" value="CAF3819390.1"/>
    <property type="molecule type" value="Genomic_DNA"/>
</dbReference>
<evidence type="ECO:0000256" key="4">
    <source>
        <dbReference type="ARBA" id="ARBA00022763"/>
    </source>
</evidence>
<keyword evidence="5" id="KW-0378">Hydrolase</keyword>
<comment type="caution">
    <text evidence="12">The sequence shown here is derived from an EMBL/GenBank/DDBJ whole genome shotgun (WGS) entry which is preliminary data.</text>
</comment>
<gene>
    <name evidence="12" type="ORF">MBJ925_LOCUS5390</name>
    <name evidence="14" type="ORF">UXM345_LOCUS5885</name>
    <name evidence="13" type="ORF">XDN619_LOCUS7234</name>
</gene>
<evidence type="ECO:0000313" key="13">
    <source>
        <dbReference type="EMBL" id="CAF2043878.1"/>
    </source>
</evidence>
<evidence type="ECO:0000256" key="7">
    <source>
        <dbReference type="ARBA" id="ARBA00023125"/>
    </source>
</evidence>
<dbReference type="SUPFAM" id="SSF143081">
    <property type="entry name" value="BB1717-like"/>
    <property type="match status" value="1"/>
</dbReference>
<dbReference type="GO" id="GO:0006508">
    <property type="term" value="P:proteolysis"/>
    <property type="evidence" value="ECO:0007669"/>
    <property type="project" value="UniProtKB-KW"/>
</dbReference>
<dbReference type="Pfam" id="PF02586">
    <property type="entry name" value="SRAP"/>
    <property type="match status" value="1"/>
</dbReference>
<dbReference type="GO" id="GO:0008233">
    <property type="term" value="F:peptidase activity"/>
    <property type="evidence" value="ECO:0007669"/>
    <property type="project" value="UniProtKB-KW"/>
</dbReference>
<evidence type="ECO:0000313" key="15">
    <source>
        <dbReference type="Proteomes" id="UP000663824"/>
    </source>
</evidence>
<dbReference type="Proteomes" id="UP000663824">
    <property type="component" value="Unassembled WGS sequence"/>
</dbReference>
<evidence type="ECO:0000313" key="14">
    <source>
        <dbReference type="EMBL" id="CAF3819390.1"/>
    </source>
</evidence>
<keyword evidence="8" id="KW-0456">Lyase</keyword>
<dbReference type="PANTHER" id="PTHR13604:SF0">
    <property type="entry name" value="ABASIC SITE PROCESSING PROTEIN HMCES"/>
    <property type="match status" value="1"/>
</dbReference>